<dbReference type="OrthoDB" id="2596110at2"/>
<dbReference type="AlphaFoldDB" id="A0A0K1NMI1"/>
<keyword evidence="4" id="KW-1185">Reference proteome</keyword>
<evidence type="ECO:0000313" key="3">
    <source>
        <dbReference type="Proteomes" id="UP000060345"/>
    </source>
</evidence>
<accession>A0A0K1NMI1</accession>
<reference evidence="2 4" key="2">
    <citation type="submission" date="2021-03" db="EMBL/GenBank/DDBJ databases">
        <title>Human Oral Microbial Genomes.</title>
        <authorList>
            <person name="Johnston C.D."/>
            <person name="Chen T."/>
            <person name="Dewhirst F.E."/>
        </authorList>
    </citation>
    <scope>NUCLEOTIDE SEQUENCE [LARGE SCALE GENOMIC DNA]</scope>
    <source>
        <strain evidence="2 4">W1435</strain>
    </source>
</reference>
<dbReference type="Proteomes" id="UP000682005">
    <property type="component" value="Chromosome 2"/>
</dbReference>
<organism evidence="1 3">
    <name type="scientific">Prevotella fusca JCM 17724</name>
    <dbReference type="NCBI Taxonomy" id="1236517"/>
    <lineage>
        <taxon>Bacteria</taxon>
        <taxon>Pseudomonadati</taxon>
        <taxon>Bacteroidota</taxon>
        <taxon>Bacteroidia</taxon>
        <taxon>Bacteroidales</taxon>
        <taxon>Prevotellaceae</taxon>
        <taxon>Prevotella</taxon>
    </lineage>
</organism>
<dbReference type="EMBL" id="CP012075">
    <property type="protein sequence ID" value="AKU70250.1"/>
    <property type="molecule type" value="Genomic_DNA"/>
</dbReference>
<evidence type="ECO:0000313" key="4">
    <source>
        <dbReference type="Proteomes" id="UP000682005"/>
    </source>
</evidence>
<evidence type="ECO:0000313" key="2">
    <source>
        <dbReference type="EMBL" id="QUB85870.1"/>
    </source>
</evidence>
<dbReference type="KEGG" id="pfus:ADJ77_10715"/>
<dbReference type="RefSeq" id="WP_025079258.1">
    <property type="nucleotide sequence ID" value="NZ_BAKO01000075.1"/>
</dbReference>
<name>A0A0K1NMI1_9BACT</name>
<proteinExistence type="predicted"/>
<protein>
    <recommendedName>
        <fullName evidence="5">SMI1/KNR4 family protein</fullName>
    </recommendedName>
</protein>
<evidence type="ECO:0008006" key="5">
    <source>
        <dbReference type="Google" id="ProtNLM"/>
    </source>
</evidence>
<sequence length="143" mass="16921">MLSEKIKKYLEEVGLYDLTEDISYREVMIKLGIDLETPFAQFNLYTNAITFSGRYSDIYNVCWFAINSTYFEQIEDMRSALNLPEEYIPLDSFEGEGGFFYNRLTGEVLELELGQKTIDFQRGKLHPQWRGFNEFLEWFFALV</sequence>
<evidence type="ECO:0000313" key="1">
    <source>
        <dbReference type="EMBL" id="AKU70250.1"/>
    </source>
</evidence>
<reference evidence="1 3" key="1">
    <citation type="submission" date="2015-07" db="EMBL/GenBank/DDBJ databases">
        <authorList>
            <person name="Noorani M."/>
        </authorList>
    </citation>
    <scope>NUCLEOTIDE SEQUENCE [LARGE SCALE GENOMIC DNA]</scope>
    <source>
        <strain evidence="1 3">W1435</strain>
    </source>
</reference>
<dbReference type="EMBL" id="CP072369">
    <property type="protein sequence ID" value="QUB85870.1"/>
    <property type="molecule type" value="Genomic_DNA"/>
</dbReference>
<gene>
    <name evidence="1" type="ORF">ADJ77_10715</name>
    <name evidence="2" type="ORF">J5A51_00960</name>
</gene>
<dbReference type="Proteomes" id="UP000060345">
    <property type="component" value="Chromosome 2"/>
</dbReference>